<evidence type="ECO:0000313" key="3">
    <source>
        <dbReference type="Proteomes" id="UP000520767"/>
    </source>
</evidence>
<evidence type="ECO:0000313" key="2">
    <source>
        <dbReference type="EMBL" id="MBB4909359.1"/>
    </source>
</evidence>
<evidence type="ECO:0000259" key="1">
    <source>
        <dbReference type="Pfam" id="PF13480"/>
    </source>
</evidence>
<comment type="caution">
    <text evidence="2">The sequence shown here is derived from an EMBL/GenBank/DDBJ whole genome shotgun (WGS) entry which is preliminary data.</text>
</comment>
<name>A0A7W7VGN7_9PSEU</name>
<dbReference type="AlphaFoldDB" id="A0A7W7VGN7"/>
<dbReference type="RefSeq" id="WP_184813474.1">
    <property type="nucleotide sequence ID" value="NZ_JACHJQ010000006.1"/>
</dbReference>
<organism evidence="2 3">
    <name type="scientific">Actinophytocola algeriensis</name>
    <dbReference type="NCBI Taxonomy" id="1768010"/>
    <lineage>
        <taxon>Bacteria</taxon>
        <taxon>Bacillati</taxon>
        <taxon>Actinomycetota</taxon>
        <taxon>Actinomycetes</taxon>
        <taxon>Pseudonocardiales</taxon>
        <taxon>Pseudonocardiaceae</taxon>
    </lineage>
</organism>
<dbReference type="Proteomes" id="UP000520767">
    <property type="component" value="Unassembled WGS sequence"/>
</dbReference>
<sequence length="374" mass="40778">MDRRLGGLSASTWDRLAGRDFYSSAAWLGFCATDFGRESGAVVCHRDGEPVCAVPYVAADDSLFSSYRWHDLLGAAGLPAPGAEGLLVGPREGYQTHFLGASGATSAELADVVGQLRKEAAAADPVGQTCVAMYLGTDDVLALRAAGVTTTPVLLEADAWIEVPEGGLPAWEASLSRNNRSNARTDIRRFQDAGYRIEQVSVTECWQRLGELASATQAKYGHDTSPDVELRSLRNHAECMGAAARVALLHAPDGVVGFCIHYVWHDTLFLRWVGLDYDRLADAREYFSLCYYSNIERADELGVRWLHAGVKTVDAKARRGARLRPLWLLDLTENSVLADAGDAVRAHNAAYHARLKSNPITTKAVDDDAWRPFI</sequence>
<proteinExistence type="predicted"/>
<dbReference type="EMBL" id="JACHJQ010000006">
    <property type="protein sequence ID" value="MBB4909359.1"/>
    <property type="molecule type" value="Genomic_DNA"/>
</dbReference>
<reference evidence="2 3" key="1">
    <citation type="submission" date="2020-08" db="EMBL/GenBank/DDBJ databases">
        <title>Genomic Encyclopedia of Type Strains, Phase III (KMG-III): the genomes of soil and plant-associated and newly described type strains.</title>
        <authorList>
            <person name="Whitman W."/>
        </authorList>
    </citation>
    <scope>NUCLEOTIDE SEQUENCE [LARGE SCALE GENOMIC DNA]</scope>
    <source>
        <strain evidence="2 3">CECT 8960</strain>
    </source>
</reference>
<protein>
    <recommendedName>
        <fullName evidence="1">BioF2-like acetyltransferase domain-containing protein</fullName>
    </recommendedName>
</protein>
<accession>A0A7W7VGN7</accession>
<gene>
    <name evidence="2" type="ORF">FHR82_005617</name>
</gene>
<dbReference type="Pfam" id="PF13480">
    <property type="entry name" value="Acetyltransf_6"/>
    <property type="match status" value="1"/>
</dbReference>
<dbReference type="InterPro" id="IPR038740">
    <property type="entry name" value="BioF2-like_GNAT_dom"/>
</dbReference>
<dbReference type="Gene3D" id="3.40.630.30">
    <property type="match status" value="1"/>
</dbReference>
<dbReference type="InterPro" id="IPR016181">
    <property type="entry name" value="Acyl_CoA_acyltransferase"/>
</dbReference>
<dbReference type="SUPFAM" id="SSF55729">
    <property type="entry name" value="Acyl-CoA N-acyltransferases (Nat)"/>
    <property type="match status" value="1"/>
</dbReference>
<feature type="domain" description="BioF2-like acetyltransferase" evidence="1">
    <location>
        <begin position="177"/>
        <end position="310"/>
    </location>
</feature>
<keyword evidence="3" id="KW-1185">Reference proteome</keyword>